<dbReference type="GO" id="GO:0006355">
    <property type="term" value="P:regulation of DNA-templated transcription"/>
    <property type="evidence" value="ECO:0007669"/>
    <property type="project" value="InterPro"/>
</dbReference>
<organism evidence="2 3">
    <name type="scientific">Longispora fulva</name>
    <dbReference type="NCBI Taxonomy" id="619741"/>
    <lineage>
        <taxon>Bacteria</taxon>
        <taxon>Bacillati</taxon>
        <taxon>Actinomycetota</taxon>
        <taxon>Actinomycetes</taxon>
        <taxon>Micromonosporales</taxon>
        <taxon>Micromonosporaceae</taxon>
        <taxon>Longispora</taxon>
    </lineage>
</organism>
<reference evidence="2" key="1">
    <citation type="submission" date="2020-11" db="EMBL/GenBank/DDBJ databases">
        <title>Sequencing the genomes of 1000 actinobacteria strains.</title>
        <authorList>
            <person name="Klenk H.-P."/>
        </authorList>
    </citation>
    <scope>NUCLEOTIDE SEQUENCE</scope>
    <source>
        <strain evidence="2">DSM 45356</strain>
    </source>
</reference>
<dbReference type="GO" id="GO:0003677">
    <property type="term" value="F:DNA binding"/>
    <property type="evidence" value="ECO:0007669"/>
    <property type="project" value="InterPro"/>
</dbReference>
<dbReference type="RefSeq" id="WP_197001601.1">
    <property type="nucleotide sequence ID" value="NZ_BONS01000033.1"/>
</dbReference>
<sequence>MSYPRHPTAPGSTQTLTPDNLEASLVQARGFLDEALRVSRETRSTTDTYIEYHSQGWRTAARMLLRGVHREYVLASSGASVCTMEQLDLQSRLVGEMVARDIGVRHLFNPGALARPSVQKYAESVARRGAKVRVSTSKFQDTIIVDGRSAVVWGRNGVYDEQCLVIRGTVVLDGLHRLLNVVWDSASDLDTYQRWHDHESAELTVAIVGMLNAGYKDDAAARQLGMSVRTYRRHVAEILRRLGAGSRFQAGARAVQLGLLPA</sequence>
<evidence type="ECO:0000313" key="2">
    <source>
        <dbReference type="EMBL" id="MBG6134352.1"/>
    </source>
</evidence>
<dbReference type="SMART" id="SM00421">
    <property type="entry name" value="HTH_LUXR"/>
    <property type="match status" value="1"/>
</dbReference>
<keyword evidence="3" id="KW-1185">Reference proteome</keyword>
<feature type="domain" description="HTH luxR-type" evidence="1">
    <location>
        <begin position="200"/>
        <end position="254"/>
    </location>
</feature>
<dbReference type="Proteomes" id="UP000622552">
    <property type="component" value="Unassembled WGS sequence"/>
</dbReference>
<dbReference type="Gene3D" id="1.10.10.10">
    <property type="entry name" value="Winged helix-like DNA-binding domain superfamily/Winged helix DNA-binding domain"/>
    <property type="match status" value="1"/>
</dbReference>
<evidence type="ECO:0000313" key="3">
    <source>
        <dbReference type="Proteomes" id="UP000622552"/>
    </source>
</evidence>
<gene>
    <name evidence="2" type="ORF">IW245_000546</name>
</gene>
<accession>A0A8J7KMS4</accession>
<dbReference type="InterPro" id="IPR000792">
    <property type="entry name" value="Tscrpt_reg_LuxR_C"/>
</dbReference>
<dbReference type="EMBL" id="JADOUF010000001">
    <property type="protein sequence ID" value="MBG6134352.1"/>
    <property type="molecule type" value="Genomic_DNA"/>
</dbReference>
<dbReference type="AlphaFoldDB" id="A0A8J7KMS4"/>
<evidence type="ECO:0000259" key="1">
    <source>
        <dbReference type="SMART" id="SM00421"/>
    </source>
</evidence>
<dbReference type="SUPFAM" id="SSF46894">
    <property type="entry name" value="C-terminal effector domain of the bipartite response regulators"/>
    <property type="match status" value="1"/>
</dbReference>
<name>A0A8J7KMS4_9ACTN</name>
<dbReference type="InterPro" id="IPR016032">
    <property type="entry name" value="Sig_transdc_resp-reg_C-effctor"/>
</dbReference>
<protein>
    <recommendedName>
        <fullName evidence="1">HTH luxR-type domain-containing protein</fullName>
    </recommendedName>
</protein>
<comment type="caution">
    <text evidence="2">The sequence shown here is derived from an EMBL/GenBank/DDBJ whole genome shotgun (WGS) entry which is preliminary data.</text>
</comment>
<proteinExistence type="predicted"/>
<dbReference type="InterPro" id="IPR036388">
    <property type="entry name" value="WH-like_DNA-bd_sf"/>
</dbReference>